<protein>
    <submittedName>
        <fullName evidence="2">Pyridoxamine 5'-phosphate oxidase</fullName>
    </submittedName>
</protein>
<dbReference type="Pfam" id="PF12766">
    <property type="entry name" value="Pyridox_oxase_2"/>
    <property type="match status" value="1"/>
</dbReference>
<dbReference type="InterPro" id="IPR024624">
    <property type="entry name" value="Pyridox_Oxase_Alr4036_FMN-bd"/>
</dbReference>
<evidence type="ECO:0000259" key="1">
    <source>
        <dbReference type="Pfam" id="PF12766"/>
    </source>
</evidence>
<dbReference type="EMBL" id="FQWZ01000001">
    <property type="protein sequence ID" value="SHG44493.1"/>
    <property type="molecule type" value="Genomic_DNA"/>
</dbReference>
<keyword evidence="3" id="KW-1185">Reference proteome</keyword>
<gene>
    <name evidence="2" type="ORF">SAMN04488068_0224</name>
</gene>
<dbReference type="InterPro" id="IPR012349">
    <property type="entry name" value="Split_barrel_FMN-bd"/>
</dbReference>
<evidence type="ECO:0000313" key="3">
    <source>
        <dbReference type="Proteomes" id="UP000199758"/>
    </source>
</evidence>
<dbReference type="GO" id="GO:0010181">
    <property type="term" value="F:FMN binding"/>
    <property type="evidence" value="ECO:0007669"/>
    <property type="project" value="InterPro"/>
</dbReference>
<dbReference type="STRING" id="490188.SAMN04488068_0224"/>
<evidence type="ECO:0000313" key="2">
    <source>
        <dbReference type="EMBL" id="SHG44493.1"/>
    </source>
</evidence>
<dbReference type="Gene3D" id="2.30.110.10">
    <property type="entry name" value="Electron Transport, Fmn-binding Protein, Chain A"/>
    <property type="match status" value="1"/>
</dbReference>
<dbReference type="SUPFAM" id="SSF50475">
    <property type="entry name" value="FMN-binding split barrel"/>
    <property type="match status" value="1"/>
</dbReference>
<accession>A0A1M5JWU6</accession>
<sequence length="200" mass="22172">MPVPPPTPDFLDRLDLSLQRAFDLLSRGALDRRSAAHTPVFGSLGADGLASMRTVVLRGFDREAVSLRLHTDRRSPKFTDLQREPRCSMLVYDPGHRIQLRIDGIAGLHTDDAVADTQWARTQPMSRLVYGVPGAPGSAIEDPGAATQGLSQVDEATQRAHFAVVDLDVRRIDWLYLSSAGNRRARFDRDDGWAGRWCIP</sequence>
<dbReference type="OrthoDB" id="5120525at2"/>
<name>A0A1M5JWU6_9GAMM</name>
<dbReference type="Proteomes" id="UP000199758">
    <property type="component" value="Unassembled WGS sequence"/>
</dbReference>
<reference evidence="2 3" key="1">
    <citation type="submission" date="2016-11" db="EMBL/GenBank/DDBJ databases">
        <authorList>
            <person name="Jaros S."/>
            <person name="Januszkiewicz K."/>
            <person name="Wedrychowicz H."/>
        </authorList>
    </citation>
    <scope>NUCLEOTIDE SEQUENCE [LARGE SCALE GENOMIC DNA]</scope>
    <source>
        <strain evidence="2 3">CGMCC 1.7049</strain>
    </source>
</reference>
<organism evidence="2 3">
    <name type="scientific">Hydrocarboniphaga daqingensis</name>
    <dbReference type="NCBI Taxonomy" id="490188"/>
    <lineage>
        <taxon>Bacteria</taxon>
        <taxon>Pseudomonadati</taxon>
        <taxon>Pseudomonadota</taxon>
        <taxon>Gammaproteobacteria</taxon>
        <taxon>Nevskiales</taxon>
        <taxon>Nevskiaceae</taxon>
        <taxon>Hydrocarboniphaga</taxon>
    </lineage>
</organism>
<feature type="domain" description="Pyridoxamine 5'-phosphate oxidase Alr4036 family FMN-binding" evidence="1">
    <location>
        <begin position="41"/>
        <end position="108"/>
    </location>
</feature>
<dbReference type="AlphaFoldDB" id="A0A1M5JWU6"/>
<dbReference type="RefSeq" id="WP_072892849.1">
    <property type="nucleotide sequence ID" value="NZ_FQWZ01000001.1"/>
</dbReference>
<proteinExistence type="predicted"/>